<comment type="similarity">
    <text evidence="2">Belongs to the bacterial solute-binding protein SsuA/TauA family.</text>
</comment>
<dbReference type="AlphaFoldDB" id="A0A0A8KWX4"/>
<dbReference type="GO" id="GO:0042597">
    <property type="term" value="C:periplasmic space"/>
    <property type="evidence" value="ECO:0007669"/>
    <property type="project" value="UniProtKB-SubCell"/>
</dbReference>
<accession>A0A0A8KWX4</accession>
<sequence>MTHWIAFAPINVADAKGFWKELDLNIQVKNFSGEEDGGTAFRSKATDIDVDMIGTFIGNYMDQIPLVVVAEMDWSNGGDKIITKKDFDLSGVKGKTIGTYSDKPAATFFINKFLSANGISLKDITLASMEPEQLTQNFVSGRMPLILNYDPQAIKAVKDGAGVVRATTATYPGSMPEGVSIRADVFKAMPKEDLVNFFKGWIKATKWAKDPANWNDFVQILNTKTFEGEEPYSEQELKDMLASVKLHSVAELKERNTTGIFEHIKELRAFLENTGGMSRDFKIEELVDTSAILKAME</sequence>
<evidence type="ECO:0000256" key="2">
    <source>
        <dbReference type="ARBA" id="ARBA00010742"/>
    </source>
</evidence>
<dbReference type="SUPFAM" id="SSF53850">
    <property type="entry name" value="Periplasmic binding protein-like II"/>
    <property type="match status" value="1"/>
</dbReference>
<keyword evidence="3" id="KW-0732">Signal</keyword>
<geneLocation type="plasmid" evidence="4">
    <name>fosmid 1D</name>
</geneLocation>
<keyword evidence="4" id="KW-0614">Plasmid</keyword>
<name>A0A0A8KWX4_9ZZZZ</name>
<dbReference type="Gene3D" id="3.40.190.10">
    <property type="entry name" value="Periplasmic binding protein-like II"/>
    <property type="match status" value="2"/>
</dbReference>
<evidence type="ECO:0000256" key="1">
    <source>
        <dbReference type="ARBA" id="ARBA00004418"/>
    </source>
</evidence>
<protein>
    <submittedName>
        <fullName evidence="4">Nitrate/sulfonate/bicarbonate ABC transporter periplasmic components-like protein</fullName>
    </submittedName>
</protein>
<dbReference type="Pfam" id="PF13379">
    <property type="entry name" value="NMT1_2"/>
    <property type="match status" value="1"/>
</dbReference>
<proteinExistence type="inferred from homology"/>
<reference evidence="4" key="1">
    <citation type="journal article" date="2015" name="Res. Microbiol.">
        <title>New FeFe-hydrogenase genes identified in a metagenomic fosmid library from a municipal wastewater treatment plant as revealed by high-throughput sequencing.</title>
        <authorList>
            <person name="Tomazetto G."/>
            <person name="Wibberg D."/>
            <person name="Schluter A."/>
            <person name="Oliveira V.M."/>
        </authorList>
    </citation>
    <scope>NUCLEOTIDE SEQUENCE</scope>
    <source>
        <plasmid evidence="4">fosmid 1D</plasmid>
    </source>
</reference>
<gene>
    <name evidence="4" type="ORF">WWTP_pFosmid_1D_0002</name>
</gene>
<dbReference type="EMBL" id="HG796236">
    <property type="protein sequence ID" value="CDL65335.1"/>
    <property type="molecule type" value="Genomic_DNA"/>
</dbReference>
<dbReference type="PANTHER" id="PTHR30024:SF47">
    <property type="entry name" value="TAURINE-BINDING PERIPLASMIC PROTEIN"/>
    <property type="match status" value="1"/>
</dbReference>
<dbReference type="PANTHER" id="PTHR30024">
    <property type="entry name" value="ALIPHATIC SULFONATES-BINDING PROTEIN-RELATED"/>
    <property type="match status" value="1"/>
</dbReference>
<organism evidence="4">
    <name type="scientific">wastewater metagenome</name>
    <dbReference type="NCBI Taxonomy" id="527639"/>
    <lineage>
        <taxon>unclassified sequences</taxon>
        <taxon>metagenomes</taxon>
        <taxon>ecological metagenomes</taxon>
    </lineage>
</organism>
<evidence type="ECO:0000256" key="3">
    <source>
        <dbReference type="ARBA" id="ARBA00022729"/>
    </source>
</evidence>
<comment type="subcellular location">
    <subcellularLocation>
        <location evidence="1">Periplasm</location>
    </subcellularLocation>
</comment>
<evidence type="ECO:0000313" key="4">
    <source>
        <dbReference type="EMBL" id="CDL65335.1"/>
    </source>
</evidence>